<feature type="compositionally biased region" description="Polar residues" evidence="1">
    <location>
        <begin position="297"/>
        <end position="310"/>
    </location>
</feature>
<dbReference type="AlphaFoldDB" id="B8LYF4"/>
<feature type="region of interest" description="Disordered" evidence="1">
    <location>
        <begin position="1"/>
        <end position="37"/>
    </location>
</feature>
<proteinExistence type="predicted"/>
<feature type="compositionally biased region" description="Low complexity" evidence="1">
    <location>
        <begin position="441"/>
        <end position="450"/>
    </location>
</feature>
<dbReference type="VEuPathDB" id="FungiDB:TSTA_063620"/>
<dbReference type="eggNOG" id="ENOG502RS2E">
    <property type="taxonomic scope" value="Eukaryota"/>
</dbReference>
<evidence type="ECO:0000256" key="1">
    <source>
        <dbReference type="SAM" id="MobiDB-lite"/>
    </source>
</evidence>
<protein>
    <submittedName>
        <fullName evidence="2">Uncharacterized protein</fullName>
    </submittedName>
</protein>
<sequence>MAFFNSAPQSLSVGQTPSHGSENLRGSPSRGDASSHAIRQANEMRVRSVEHDAGMDSNLHELWQFTPTTRRDGGKRWDLARRKFIPSDQETLKDLAKTLEEEISVKEQYKSLTSNKQKLVNELVAEHNERDRRYRWSYVYINTETSRLNSYMGLSQEITTRMEVIILRELQHQATTAGQPLRASSVGHAGLQSSRSPNGLRGGQPTFDGLGGQANHQHNIGNGPGLPRAPENRALVNAGAPTMHSQTHPQAQSPNYIYQQAPVHPPMHPQTNAPVHLQGPRPAQSAPQQHGHLQVHPQMQNSMPQTTNHAMPQGARVPAPQEQGIKGQASNNHGQNIPQMANNVPPMVGATNPRAGTFARSGDETRHPAQQASAPVYTRNGHETQAQGARFAAADRPQRERKLNATAPPPRVIQQDRRRTHLQEDSSVMTEDESLFDDDGYSSSVSSTDSIAKGSLHREKRYMRRDMGDRGYRCHYRKQGQKSHSHAGYPSGRVDIFPSASSHRQPESRRHRHTSHPSERPVTVHESKSDFRAPGLAELSMSANEASYRLMKVEENQKLMIDSLARLALSSHKPESRDHVERGVALRGIEHDMPLGRLFVLIIPTHGTI</sequence>
<evidence type="ECO:0000313" key="2">
    <source>
        <dbReference type="EMBL" id="EED22883.1"/>
    </source>
</evidence>
<dbReference type="RefSeq" id="XP_002340270.1">
    <property type="nucleotide sequence ID" value="XM_002340229.1"/>
</dbReference>
<gene>
    <name evidence="2" type="ORF">TSTA_063620</name>
</gene>
<feature type="compositionally biased region" description="Polar residues" evidence="1">
    <location>
        <begin position="328"/>
        <end position="342"/>
    </location>
</feature>
<dbReference type="OrthoDB" id="5401486at2759"/>
<feature type="compositionally biased region" description="Basic and acidic residues" evidence="1">
    <location>
        <begin position="516"/>
        <end position="531"/>
    </location>
</feature>
<feature type="region of interest" description="Disordered" evidence="1">
    <location>
        <begin position="178"/>
        <end position="232"/>
    </location>
</feature>
<feature type="compositionally biased region" description="Basic and acidic residues" evidence="1">
    <location>
        <begin position="414"/>
        <end position="424"/>
    </location>
</feature>
<organism evidence="2 3">
    <name type="scientific">Talaromyces stipitatus (strain ATCC 10500 / CBS 375.48 / QM 6759 / NRRL 1006)</name>
    <name type="common">Penicillium stipitatum</name>
    <dbReference type="NCBI Taxonomy" id="441959"/>
    <lineage>
        <taxon>Eukaryota</taxon>
        <taxon>Fungi</taxon>
        <taxon>Dikarya</taxon>
        <taxon>Ascomycota</taxon>
        <taxon>Pezizomycotina</taxon>
        <taxon>Eurotiomycetes</taxon>
        <taxon>Eurotiomycetidae</taxon>
        <taxon>Eurotiales</taxon>
        <taxon>Trichocomaceae</taxon>
        <taxon>Talaromyces</taxon>
        <taxon>Talaromyces sect. Talaromyces</taxon>
    </lineage>
</organism>
<dbReference type="EMBL" id="EQ962652">
    <property type="protein sequence ID" value="EED22883.1"/>
    <property type="molecule type" value="Genomic_DNA"/>
</dbReference>
<accession>B8LYF4</accession>
<reference evidence="3" key="1">
    <citation type="journal article" date="2015" name="Genome Announc.">
        <title>Genome sequence of the AIDS-associated pathogen Penicillium marneffei (ATCC18224) and its near taxonomic relative Talaromyces stipitatus (ATCC10500).</title>
        <authorList>
            <person name="Nierman W.C."/>
            <person name="Fedorova-Abrams N.D."/>
            <person name="Andrianopoulos A."/>
        </authorList>
    </citation>
    <scope>NUCLEOTIDE SEQUENCE [LARGE SCALE GENOMIC DNA]</scope>
    <source>
        <strain evidence="3">ATCC 10500 / CBS 375.48 / QM 6759 / NRRL 1006</strain>
    </source>
</reference>
<dbReference type="HOGENOM" id="CLU_446244_0_0_1"/>
<feature type="region of interest" description="Disordered" evidence="1">
    <location>
        <begin position="260"/>
        <end position="455"/>
    </location>
</feature>
<feature type="region of interest" description="Disordered" evidence="1">
    <location>
        <begin position="477"/>
        <end position="531"/>
    </location>
</feature>
<dbReference type="InParanoid" id="B8LYF4"/>
<evidence type="ECO:0000313" key="3">
    <source>
        <dbReference type="Proteomes" id="UP000001745"/>
    </source>
</evidence>
<keyword evidence="3" id="KW-1185">Reference proteome</keyword>
<dbReference type="GeneID" id="8101996"/>
<feature type="compositionally biased region" description="Acidic residues" evidence="1">
    <location>
        <begin position="430"/>
        <end position="440"/>
    </location>
</feature>
<dbReference type="STRING" id="441959.B8LYF4"/>
<dbReference type="PhylomeDB" id="B8LYF4"/>
<feature type="compositionally biased region" description="Polar residues" evidence="1">
    <location>
        <begin position="1"/>
        <end position="26"/>
    </location>
</feature>
<dbReference type="Proteomes" id="UP000001745">
    <property type="component" value="Unassembled WGS sequence"/>
</dbReference>
<name>B8LYF4_TALSN</name>